<dbReference type="PROSITE" id="PS51257">
    <property type="entry name" value="PROKAR_LIPOPROTEIN"/>
    <property type="match status" value="1"/>
</dbReference>
<comment type="caution">
    <text evidence="2">The sequence shown here is derived from an EMBL/GenBank/DDBJ whole genome shotgun (WGS) entry which is preliminary data.</text>
</comment>
<gene>
    <name evidence="2" type="ORF">LCGC14_0024520</name>
</gene>
<evidence type="ECO:0000259" key="1">
    <source>
        <dbReference type="Pfam" id="PF19878"/>
    </source>
</evidence>
<protein>
    <recommendedName>
        <fullName evidence="1">DUF6351 domain-containing protein</fullName>
    </recommendedName>
</protein>
<evidence type="ECO:0000313" key="2">
    <source>
        <dbReference type="EMBL" id="KKO10968.1"/>
    </source>
</evidence>
<reference evidence="2" key="1">
    <citation type="journal article" date="2015" name="Nature">
        <title>Complex archaea that bridge the gap between prokaryotes and eukaryotes.</title>
        <authorList>
            <person name="Spang A."/>
            <person name="Saw J.H."/>
            <person name="Jorgensen S.L."/>
            <person name="Zaremba-Niedzwiedzka K."/>
            <person name="Martijn J."/>
            <person name="Lind A.E."/>
            <person name="van Eijk R."/>
            <person name="Schleper C."/>
            <person name="Guy L."/>
            <person name="Ettema T.J."/>
        </authorList>
    </citation>
    <scope>NUCLEOTIDE SEQUENCE</scope>
</reference>
<name>A0A0F9WES9_9ZZZZ</name>
<dbReference type="SUPFAM" id="SSF53474">
    <property type="entry name" value="alpha/beta-Hydrolases"/>
    <property type="match status" value="1"/>
</dbReference>
<dbReference type="InterPro" id="IPR029058">
    <property type="entry name" value="AB_hydrolase_fold"/>
</dbReference>
<proteinExistence type="predicted"/>
<organism evidence="2">
    <name type="scientific">marine sediment metagenome</name>
    <dbReference type="NCBI Taxonomy" id="412755"/>
    <lineage>
        <taxon>unclassified sequences</taxon>
        <taxon>metagenomes</taxon>
        <taxon>ecological metagenomes</taxon>
    </lineage>
</organism>
<dbReference type="Pfam" id="PF19878">
    <property type="entry name" value="DUF6351"/>
    <property type="match status" value="1"/>
</dbReference>
<accession>A0A0F9WES9</accession>
<feature type="domain" description="DUF6351" evidence="1">
    <location>
        <begin position="44"/>
        <end position="773"/>
    </location>
</feature>
<dbReference type="InterPro" id="IPR045556">
    <property type="entry name" value="DUF6351"/>
</dbReference>
<sequence length="781" mass="85887">MRLRRLPLAACIAAFTTLVACSETDQSPEPVAVIDDRSDPLLLTVVSSAPDQVSGGNVLLRVAASADAELAFFANGQGLSVERQLSADNDLLVLLNGLQVGANQLSVMNQAGDEVAALEIVNHPITGPMFSGPQQYPFVCSSVLEWGVQPLVDHDEAWGFPVYDETGDVAGHSKDCSIEPIVEYHYMSTDGEYYPMPADGSRPADLARTVLTDGRDVEFIVRWERGTINRFLYSYAILADTDGSRIDVNDTGTTYWNERLLYHFEGGVGVGHFQGRVSTERARLAAALAQGYAVAYSSGNRTGEHYNLELGGETALMVKEHFIKRFGEPDYTVAIGGSGGAIQQYVYQQNHPGLIDAGVPQYSYPDMVTQTIHVGDCELLEHYMDVTDRDNPKWQVTANRSLLLGFNSTDAVPDPLAAAKRELGYSSAPGSNECIPAWRGLTPLSMNPHYGQVREQDKMHPPGIMDDVKWTHYDDLRNIYGVDERGWARVPWDNVGVQYGLRALNEGAITEEEFLDMNARVGGWKHPSEMVQEGFPFLGEPTPENFDPWSRRNMNLSDGDAPAPRTRGDLQAIQALYDSGMVFDGQLNIPVIDWRHYLEEELDMHNSHQSFSARQRIENRMGNSDNQVIWFTDARPERTFDQTGQALEVLHEWVSNIKANPDAGVAGNRPASAQDACFMTDGSLIARGDDVWGGVLDDSAAGACAEVFPLYTTSRIEAGGPIEGSVFKCRLKPLDVALSDGTYRNWAPDDEQISALRDIFPDGVCDYTQADQGRPGQDGAE</sequence>
<dbReference type="AlphaFoldDB" id="A0A0F9WES9"/>
<dbReference type="EMBL" id="LAZR01000004">
    <property type="protein sequence ID" value="KKO10968.1"/>
    <property type="molecule type" value="Genomic_DNA"/>
</dbReference>